<feature type="signal peptide" evidence="2">
    <location>
        <begin position="1"/>
        <end position="31"/>
    </location>
</feature>
<organism evidence="3 4">
    <name type="scientific">Achromobacter kerstersii</name>
    <dbReference type="NCBI Taxonomy" id="1353890"/>
    <lineage>
        <taxon>Bacteria</taxon>
        <taxon>Pseudomonadati</taxon>
        <taxon>Pseudomonadota</taxon>
        <taxon>Betaproteobacteria</taxon>
        <taxon>Burkholderiales</taxon>
        <taxon>Alcaligenaceae</taxon>
        <taxon>Achromobacter</taxon>
    </lineage>
</organism>
<dbReference type="Gene3D" id="3.40.190.150">
    <property type="entry name" value="Bordetella uptake gene, domain 1"/>
    <property type="match status" value="1"/>
</dbReference>
<dbReference type="PIRSF" id="PIRSF017082">
    <property type="entry name" value="YflP"/>
    <property type="match status" value="1"/>
</dbReference>
<accession>A0A6S7A8M1</accession>
<proteinExistence type="inferred from homology"/>
<feature type="chain" id="PRO_5028918578" evidence="2">
    <location>
        <begin position="32"/>
        <end position="336"/>
    </location>
</feature>
<dbReference type="AlphaFoldDB" id="A0A6S7A8M1"/>
<comment type="similarity">
    <text evidence="1">Belongs to the UPF0065 (bug) family.</text>
</comment>
<keyword evidence="2" id="KW-0732">Signal</keyword>
<protein>
    <submittedName>
        <fullName evidence="3">Uncharacterized protein</fullName>
    </submittedName>
</protein>
<dbReference type="Proteomes" id="UP000494269">
    <property type="component" value="Unassembled WGS sequence"/>
</dbReference>
<dbReference type="Pfam" id="PF03401">
    <property type="entry name" value="TctC"/>
    <property type="match status" value="1"/>
</dbReference>
<dbReference type="PANTHER" id="PTHR42928:SF5">
    <property type="entry name" value="BLR1237 PROTEIN"/>
    <property type="match status" value="1"/>
</dbReference>
<name>A0A6S7A8M1_9BURK</name>
<dbReference type="EMBL" id="CADIJQ010000005">
    <property type="protein sequence ID" value="CAB3717771.1"/>
    <property type="molecule type" value="Genomic_DNA"/>
</dbReference>
<gene>
    <name evidence="3" type="ORF">LMG3441_03582</name>
</gene>
<dbReference type="InterPro" id="IPR005064">
    <property type="entry name" value="BUG"/>
</dbReference>
<evidence type="ECO:0000256" key="1">
    <source>
        <dbReference type="ARBA" id="ARBA00006987"/>
    </source>
</evidence>
<dbReference type="PANTHER" id="PTHR42928">
    <property type="entry name" value="TRICARBOXYLATE-BINDING PROTEIN"/>
    <property type="match status" value="1"/>
</dbReference>
<keyword evidence="4" id="KW-1185">Reference proteome</keyword>
<dbReference type="CDD" id="cd07012">
    <property type="entry name" value="PBP2_Bug_TTT"/>
    <property type="match status" value="1"/>
</dbReference>
<evidence type="ECO:0000256" key="2">
    <source>
        <dbReference type="SAM" id="SignalP"/>
    </source>
</evidence>
<evidence type="ECO:0000313" key="3">
    <source>
        <dbReference type="EMBL" id="CAB3717771.1"/>
    </source>
</evidence>
<dbReference type="InterPro" id="IPR042100">
    <property type="entry name" value="Bug_dom1"/>
</dbReference>
<dbReference type="SUPFAM" id="SSF53850">
    <property type="entry name" value="Periplasmic binding protein-like II"/>
    <property type="match status" value="1"/>
</dbReference>
<reference evidence="3 4" key="1">
    <citation type="submission" date="2020-04" db="EMBL/GenBank/DDBJ databases">
        <authorList>
            <person name="De Canck E."/>
        </authorList>
    </citation>
    <scope>NUCLEOTIDE SEQUENCE [LARGE SCALE GENOMIC DNA]</scope>
    <source>
        <strain evidence="3 4">LMG 3441</strain>
    </source>
</reference>
<dbReference type="Gene3D" id="3.40.190.10">
    <property type="entry name" value="Periplasmic binding protein-like II"/>
    <property type="match status" value="1"/>
</dbReference>
<evidence type="ECO:0000313" key="4">
    <source>
        <dbReference type="Proteomes" id="UP000494269"/>
    </source>
</evidence>
<sequence length="336" mass="35064">MRGRPLELFIMFRPPVRYASGLLLACSAAFAATPALAAAWPDKPITFVAPFSAGGANDLVARIIAKAVGSTLNQTVIVENRPGAGGVVGAAHVARSGADGYTYLVGSNGTVTNSLIRSDQPYKDEELTPVALLSITPSVIVANPSNPAKDLKDFVGRAKQAKTDRITFSTAGNGSTPHFVAEMVKEATGLPVEPIAYKSGSEGVTAVIGNQVDATSEASIVTLPLIQSGKLKALATTWDKRMASAPDIPTTAEQGFPAIRIGHWAGLFAPAGTPADVLDKMNAAVEKSLQTKEVQDALRQSSIEPGGGSRASFVEFAASERERLGKVVKNGHMQTQ</sequence>